<dbReference type="InterPro" id="IPR051908">
    <property type="entry name" value="Ribosomal_N-acetyltransferase"/>
</dbReference>
<protein>
    <submittedName>
        <fullName evidence="2">GNAT family N-acetyltransferase</fullName>
    </submittedName>
</protein>
<evidence type="ECO:0000259" key="1">
    <source>
        <dbReference type="PROSITE" id="PS51186"/>
    </source>
</evidence>
<dbReference type="SUPFAM" id="SSF55729">
    <property type="entry name" value="Acyl-CoA N-acyltransferases (Nat)"/>
    <property type="match status" value="1"/>
</dbReference>
<dbReference type="Proteomes" id="UP001163821">
    <property type="component" value="Unassembled WGS sequence"/>
</dbReference>
<dbReference type="PROSITE" id="PS51186">
    <property type="entry name" value="GNAT"/>
    <property type="match status" value="1"/>
</dbReference>
<comment type="caution">
    <text evidence="2">The sequence shown here is derived from an EMBL/GenBank/DDBJ whole genome shotgun (WGS) entry which is preliminary data.</text>
</comment>
<proteinExistence type="predicted"/>
<dbReference type="RefSeq" id="WP_282590186.1">
    <property type="nucleotide sequence ID" value="NZ_JAPAAF010000002.1"/>
</dbReference>
<dbReference type="InterPro" id="IPR000182">
    <property type="entry name" value="GNAT_dom"/>
</dbReference>
<dbReference type="GO" id="GO:1990189">
    <property type="term" value="F:protein N-terminal-serine acetyltransferase activity"/>
    <property type="evidence" value="ECO:0007669"/>
    <property type="project" value="TreeGrafter"/>
</dbReference>
<evidence type="ECO:0000313" key="2">
    <source>
        <dbReference type="EMBL" id="MCW0481576.1"/>
    </source>
</evidence>
<sequence length="201" mass="23495">MKLVQQKTINFEKWKTQILHMNELVVNEFIRLERIKYSHAFQVFQAIDRNREFLLPWLPFVAMTCTQEDTEAFIRSVMASTVSGKEDVFVIWYQDQFAGLIGLKDTDHINLKTEIGYWLIEALVGRGIMTRATRTLIGFVFDTMNMNRVQIKCGVGNDKSAAIPKRLGFRFEGVERAGEKHQDRFIDLEVYSLLKSEWKNH</sequence>
<dbReference type="InterPro" id="IPR016181">
    <property type="entry name" value="Acyl_CoA_acyltransferase"/>
</dbReference>
<dbReference type="GO" id="GO:0005737">
    <property type="term" value="C:cytoplasm"/>
    <property type="evidence" value="ECO:0007669"/>
    <property type="project" value="TreeGrafter"/>
</dbReference>
<keyword evidence="3" id="KW-1185">Reference proteome</keyword>
<dbReference type="AlphaFoldDB" id="A0AA42C7H1"/>
<organism evidence="2 3">
    <name type="scientific">Gaoshiqia sediminis</name>
    <dbReference type="NCBI Taxonomy" id="2986998"/>
    <lineage>
        <taxon>Bacteria</taxon>
        <taxon>Pseudomonadati</taxon>
        <taxon>Bacteroidota</taxon>
        <taxon>Bacteroidia</taxon>
        <taxon>Marinilabiliales</taxon>
        <taxon>Prolixibacteraceae</taxon>
        <taxon>Gaoshiqia</taxon>
    </lineage>
</organism>
<dbReference type="GO" id="GO:0008999">
    <property type="term" value="F:protein-N-terminal-alanine acetyltransferase activity"/>
    <property type="evidence" value="ECO:0007669"/>
    <property type="project" value="TreeGrafter"/>
</dbReference>
<accession>A0AA42C7H1</accession>
<dbReference type="Pfam" id="PF13302">
    <property type="entry name" value="Acetyltransf_3"/>
    <property type="match status" value="1"/>
</dbReference>
<evidence type="ECO:0000313" key="3">
    <source>
        <dbReference type="Proteomes" id="UP001163821"/>
    </source>
</evidence>
<feature type="domain" description="N-acetyltransferase" evidence="1">
    <location>
        <begin position="35"/>
        <end position="195"/>
    </location>
</feature>
<dbReference type="PANTHER" id="PTHR43441:SF12">
    <property type="entry name" value="RIBOSOMAL N-ACETYLTRANSFERASE YDAF-RELATED"/>
    <property type="match status" value="1"/>
</dbReference>
<dbReference type="PANTHER" id="PTHR43441">
    <property type="entry name" value="RIBOSOMAL-PROTEIN-SERINE ACETYLTRANSFERASE"/>
    <property type="match status" value="1"/>
</dbReference>
<dbReference type="Gene3D" id="3.40.630.30">
    <property type="match status" value="1"/>
</dbReference>
<name>A0AA42C7H1_9BACT</name>
<gene>
    <name evidence="2" type="ORF">N2K84_02470</name>
</gene>
<dbReference type="EMBL" id="JAPAAF010000002">
    <property type="protein sequence ID" value="MCW0481576.1"/>
    <property type="molecule type" value="Genomic_DNA"/>
</dbReference>
<reference evidence="2" key="1">
    <citation type="submission" date="2022-10" db="EMBL/GenBank/DDBJ databases">
        <title>Gaoshiqiia sediminis gen. nov., sp. nov., isolated from coastal sediment.</title>
        <authorList>
            <person name="Yu W.X."/>
            <person name="Mu D.S."/>
            <person name="Du J.Z."/>
            <person name="Liang Y.Q."/>
        </authorList>
    </citation>
    <scope>NUCLEOTIDE SEQUENCE</scope>
    <source>
        <strain evidence="2">A06</strain>
    </source>
</reference>